<keyword evidence="1" id="KW-0812">Transmembrane</keyword>
<evidence type="ECO:0000256" key="1">
    <source>
        <dbReference type="SAM" id="Phobius"/>
    </source>
</evidence>
<organism evidence="2 3">
    <name type="scientific">Longibaculum muris</name>
    <dbReference type="NCBI Taxonomy" id="1796628"/>
    <lineage>
        <taxon>Bacteria</taxon>
        <taxon>Bacillati</taxon>
        <taxon>Bacillota</taxon>
        <taxon>Erysipelotrichia</taxon>
        <taxon>Erysipelotrichales</taxon>
        <taxon>Coprobacillaceae</taxon>
        <taxon>Longibaculum</taxon>
    </lineage>
</organism>
<dbReference type="AlphaFoldDB" id="A0A4R3YKZ1"/>
<evidence type="ECO:0000313" key="2">
    <source>
        <dbReference type="EMBL" id="TCV92936.1"/>
    </source>
</evidence>
<comment type="caution">
    <text evidence="2">The sequence shown here is derived from an EMBL/GenBank/DDBJ whole genome shotgun (WGS) entry which is preliminary data.</text>
</comment>
<keyword evidence="3" id="KW-1185">Reference proteome</keyword>
<dbReference type="Proteomes" id="UP000295515">
    <property type="component" value="Unassembled WGS sequence"/>
</dbReference>
<gene>
    <name evidence="2" type="ORF">EDD60_12524</name>
</gene>
<accession>A0A4R3YKZ1</accession>
<keyword evidence="1" id="KW-1133">Transmembrane helix</keyword>
<evidence type="ECO:0000313" key="3">
    <source>
        <dbReference type="Proteomes" id="UP000295515"/>
    </source>
</evidence>
<protein>
    <submittedName>
        <fullName evidence="2">Uncharacterized protein</fullName>
    </submittedName>
</protein>
<sequence length="79" mass="8899">MNIKIKIKEKQQLLFIALGSVIGLMIGFLLSNYMELDTVQTLQESTRILGKELSVQSASDLIHFQMTAALYGPILFRII</sequence>
<dbReference type="GeneID" id="98916434"/>
<feature type="transmembrane region" description="Helical" evidence="1">
    <location>
        <begin position="12"/>
        <end position="34"/>
    </location>
</feature>
<dbReference type="EMBL" id="SMCQ01000025">
    <property type="protein sequence ID" value="TCV92936.1"/>
    <property type="molecule type" value="Genomic_DNA"/>
</dbReference>
<proteinExistence type="predicted"/>
<reference evidence="2 3" key="1">
    <citation type="submission" date="2019-03" db="EMBL/GenBank/DDBJ databases">
        <title>Genomic Encyclopedia of Type Strains, Phase IV (KMG-IV): sequencing the most valuable type-strain genomes for metagenomic binning, comparative biology and taxonomic classification.</title>
        <authorList>
            <person name="Goeker M."/>
        </authorList>
    </citation>
    <scope>NUCLEOTIDE SEQUENCE [LARGE SCALE GENOMIC DNA]</scope>
    <source>
        <strain evidence="2 3">DSM 29487</strain>
    </source>
</reference>
<dbReference type="RefSeq" id="WP_066443467.1">
    <property type="nucleotide sequence ID" value="NZ_JANKBF010000001.1"/>
</dbReference>
<keyword evidence="1" id="KW-0472">Membrane</keyword>
<name>A0A4R3YKZ1_9FIRM</name>